<evidence type="ECO:0000313" key="1">
    <source>
        <dbReference type="EMBL" id="PBK69419.1"/>
    </source>
</evidence>
<dbReference type="AlphaFoldDB" id="A0A2H3BF01"/>
<gene>
    <name evidence="1" type="ORF">ARMSODRAFT_162393</name>
</gene>
<proteinExistence type="predicted"/>
<sequence length="96" mass="10436">MCVIGRCCSYSATLFTSRCFCSQVLDNISVLCSSCERLPQRSAPTLVPWSRLNTERGLISFLGGEIAELLTTGSGYKTRPCFTFTSEAVDGASKHT</sequence>
<organism evidence="1 2">
    <name type="scientific">Armillaria solidipes</name>
    <dbReference type="NCBI Taxonomy" id="1076256"/>
    <lineage>
        <taxon>Eukaryota</taxon>
        <taxon>Fungi</taxon>
        <taxon>Dikarya</taxon>
        <taxon>Basidiomycota</taxon>
        <taxon>Agaricomycotina</taxon>
        <taxon>Agaricomycetes</taxon>
        <taxon>Agaricomycetidae</taxon>
        <taxon>Agaricales</taxon>
        <taxon>Marasmiineae</taxon>
        <taxon>Physalacriaceae</taxon>
        <taxon>Armillaria</taxon>
    </lineage>
</organism>
<reference evidence="2" key="1">
    <citation type="journal article" date="2017" name="Nat. Ecol. Evol.">
        <title>Genome expansion and lineage-specific genetic innovations in the forest pathogenic fungi Armillaria.</title>
        <authorList>
            <person name="Sipos G."/>
            <person name="Prasanna A.N."/>
            <person name="Walter M.C."/>
            <person name="O'Connor E."/>
            <person name="Balint B."/>
            <person name="Krizsan K."/>
            <person name="Kiss B."/>
            <person name="Hess J."/>
            <person name="Varga T."/>
            <person name="Slot J."/>
            <person name="Riley R."/>
            <person name="Boka B."/>
            <person name="Rigling D."/>
            <person name="Barry K."/>
            <person name="Lee J."/>
            <person name="Mihaltcheva S."/>
            <person name="LaButti K."/>
            <person name="Lipzen A."/>
            <person name="Waldron R."/>
            <person name="Moloney N.M."/>
            <person name="Sperisen C."/>
            <person name="Kredics L."/>
            <person name="Vagvoelgyi C."/>
            <person name="Patrignani A."/>
            <person name="Fitzpatrick D."/>
            <person name="Nagy I."/>
            <person name="Doyle S."/>
            <person name="Anderson J.B."/>
            <person name="Grigoriev I.V."/>
            <person name="Gueldener U."/>
            <person name="Muensterkoetter M."/>
            <person name="Nagy L.G."/>
        </authorList>
    </citation>
    <scope>NUCLEOTIDE SEQUENCE [LARGE SCALE GENOMIC DNA]</scope>
    <source>
        <strain evidence="2">28-4</strain>
    </source>
</reference>
<name>A0A2H3BF01_9AGAR</name>
<protein>
    <submittedName>
        <fullName evidence="1">Uncharacterized protein</fullName>
    </submittedName>
</protein>
<dbReference type="Proteomes" id="UP000218334">
    <property type="component" value="Unassembled WGS sequence"/>
</dbReference>
<keyword evidence="2" id="KW-1185">Reference proteome</keyword>
<accession>A0A2H3BF01</accession>
<dbReference type="EMBL" id="KZ293429">
    <property type="protein sequence ID" value="PBK69419.1"/>
    <property type="molecule type" value="Genomic_DNA"/>
</dbReference>
<evidence type="ECO:0000313" key="2">
    <source>
        <dbReference type="Proteomes" id="UP000218334"/>
    </source>
</evidence>